<dbReference type="InterPro" id="IPR043502">
    <property type="entry name" value="DNA/RNA_pol_sf"/>
</dbReference>
<evidence type="ECO:0000256" key="4">
    <source>
        <dbReference type="ARBA" id="ARBA00022722"/>
    </source>
</evidence>
<feature type="domain" description="Peptidase A2" evidence="7">
    <location>
        <begin position="86"/>
        <end position="104"/>
    </location>
</feature>
<evidence type="ECO:0000256" key="2">
    <source>
        <dbReference type="ARBA" id="ARBA00022679"/>
    </source>
</evidence>
<dbReference type="InterPro" id="IPR021109">
    <property type="entry name" value="Peptidase_aspartic_dom_sf"/>
</dbReference>
<dbReference type="Gene3D" id="3.10.10.10">
    <property type="entry name" value="HIV Type 1 Reverse Transcriptase, subunit A, domain 1"/>
    <property type="match status" value="1"/>
</dbReference>
<keyword evidence="9" id="KW-1185">Reference proteome</keyword>
<dbReference type="Proteomes" id="UP000054495">
    <property type="component" value="Unassembled WGS sequence"/>
</dbReference>
<evidence type="ECO:0000256" key="5">
    <source>
        <dbReference type="ARBA" id="ARBA00022759"/>
    </source>
</evidence>
<dbReference type="GO" id="GO:0004519">
    <property type="term" value="F:endonuclease activity"/>
    <property type="evidence" value="ECO:0007669"/>
    <property type="project" value="UniProtKB-KW"/>
</dbReference>
<sequence length="369" mass="40603">MDEQGAVLAKLMEKMSSATPALNAGAPIVVRDRHAIFDSLRRRIEKFVYDPDRGRTFDIWLKRRVVAALKKDDHPHLDVTINGHPIQLLLDTGAGVTIVSESKWKLLGKPLRQKIHDTGFAANGTPLKIRGCFDADFAMAAPIVGVNKSNGTLHLCADSSTGLDDALMLHQHPLPTPDDVFTKLNGGTVFTQLDIADAYLQVEVDENSKELLTINTHRGLFRYDRLPFGVKSAPGIFQQIIDSMIAGLGGCAAYFDDVIVTGRLESLIIDAKGGHPDPAKLEVVKKMPPAKDIGQVRSLLGLLNHYGAFVEEMRQLRAPLDNLLKKDTLFNWTADSQQAFNRAKEVLSSDLLLTHFDPTKEIVVAADAW</sequence>
<dbReference type="PROSITE" id="PS50175">
    <property type="entry name" value="ASP_PROT_RETROV"/>
    <property type="match status" value="1"/>
</dbReference>
<dbReference type="Gene3D" id="3.30.70.270">
    <property type="match status" value="2"/>
</dbReference>
<protein>
    <recommendedName>
        <fullName evidence="1">RNA-directed DNA polymerase</fullName>
        <ecNumber evidence="1">2.7.7.49</ecNumber>
    </recommendedName>
</protein>
<dbReference type="Gene3D" id="2.40.70.10">
    <property type="entry name" value="Acid Proteases"/>
    <property type="match status" value="1"/>
</dbReference>
<evidence type="ECO:0000313" key="9">
    <source>
        <dbReference type="Proteomes" id="UP000054495"/>
    </source>
</evidence>
<dbReference type="EMBL" id="KE125161">
    <property type="protein sequence ID" value="EPB70809.1"/>
    <property type="molecule type" value="Genomic_DNA"/>
</dbReference>
<dbReference type="InterPro" id="IPR001995">
    <property type="entry name" value="Peptidase_A2_cat"/>
</dbReference>
<dbReference type="EC" id="2.7.7.49" evidence="1"/>
<dbReference type="SUPFAM" id="SSF50630">
    <property type="entry name" value="Acid proteases"/>
    <property type="match status" value="1"/>
</dbReference>
<dbReference type="AlphaFoldDB" id="A0A0D6LFS6"/>
<dbReference type="GO" id="GO:0004190">
    <property type="term" value="F:aspartic-type endopeptidase activity"/>
    <property type="evidence" value="ECO:0007669"/>
    <property type="project" value="InterPro"/>
</dbReference>
<keyword evidence="5" id="KW-0255">Endonuclease</keyword>
<accession>A0A0D6LFS6</accession>
<dbReference type="SUPFAM" id="SSF56672">
    <property type="entry name" value="DNA/RNA polymerases"/>
    <property type="match status" value="1"/>
</dbReference>
<dbReference type="FunFam" id="3.30.70.270:FF:000020">
    <property type="entry name" value="Transposon Tf2-6 polyprotein-like Protein"/>
    <property type="match status" value="1"/>
</dbReference>
<dbReference type="CDD" id="cd01647">
    <property type="entry name" value="RT_LTR"/>
    <property type="match status" value="1"/>
</dbReference>
<evidence type="ECO:0000256" key="6">
    <source>
        <dbReference type="ARBA" id="ARBA00022801"/>
    </source>
</evidence>
<name>A0A0D6LFS6_9BILA</name>
<dbReference type="GO" id="GO:0003964">
    <property type="term" value="F:RNA-directed DNA polymerase activity"/>
    <property type="evidence" value="ECO:0007669"/>
    <property type="project" value="UniProtKB-EC"/>
</dbReference>
<evidence type="ECO:0000259" key="7">
    <source>
        <dbReference type="PROSITE" id="PS50175"/>
    </source>
</evidence>
<reference evidence="8 9" key="1">
    <citation type="submission" date="2013-05" db="EMBL/GenBank/DDBJ databases">
        <title>Draft genome of the parasitic nematode Anyclostoma ceylanicum.</title>
        <authorList>
            <person name="Mitreva M."/>
        </authorList>
    </citation>
    <scope>NUCLEOTIDE SEQUENCE [LARGE SCALE GENOMIC DNA]</scope>
</reference>
<dbReference type="InterPro" id="IPR043128">
    <property type="entry name" value="Rev_trsase/Diguanyl_cyclase"/>
</dbReference>
<dbReference type="GO" id="GO:0006508">
    <property type="term" value="P:proteolysis"/>
    <property type="evidence" value="ECO:0007669"/>
    <property type="project" value="InterPro"/>
</dbReference>
<keyword evidence="6" id="KW-0378">Hydrolase</keyword>
<gene>
    <name evidence="8" type="ORF">ANCCEY_10103</name>
</gene>
<evidence type="ECO:0000256" key="1">
    <source>
        <dbReference type="ARBA" id="ARBA00012493"/>
    </source>
</evidence>
<proteinExistence type="predicted"/>
<evidence type="ECO:0000313" key="8">
    <source>
        <dbReference type="EMBL" id="EPB70809.1"/>
    </source>
</evidence>
<keyword evidence="2" id="KW-0808">Transferase</keyword>
<dbReference type="InterPro" id="IPR000477">
    <property type="entry name" value="RT_dom"/>
</dbReference>
<organism evidence="8 9">
    <name type="scientific">Ancylostoma ceylanicum</name>
    <dbReference type="NCBI Taxonomy" id="53326"/>
    <lineage>
        <taxon>Eukaryota</taxon>
        <taxon>Metazoa</taxon>
        <taxon>Ecdysozoa</taxon>
        <taxon>Nematoda</taxon>
        <taxon>Chromadorea</taxon>
        <taxon>Rhabditida</taxon>
        <taxon>Rhabditina</taxon>
        <taxon>Rhabditomorpha</taxon>
        <taxon>Strongyloidea</taxon>
        <taxon>Ancylostomatidae</taxon>
        <taxon>Ancylostomatinae</taxon>
        <taxon>Ancylostoma</taxon>
    </lineage>
</organism>
<dbReference type="PANTHER" id="PTHR37984">
    <property type="entry name" value="PROTEIN CBG26694"/>
    <property type="match status" value="1"/>
</dbReference>
<dbReference type="Pfam" id="PF00078">
    <property type="entry name" value="RVT_1"/>
    <property type="match status" value="1"/>
</dbReference>
<dbReference type="PANTHER" id="PTHR37984:SF5">
    <property type="entry name" value="PROTEIN NYNRIN-LIKE"/>
    <property type="match status" value="1"/>
</dbReference>
<keyword evidence="4" id="KW-0540">Nuclease</keyword>
<dbReference type="InterPro" id="IPR050951">
    <property type="entry name" value="Retrovirus_Pol_polyprotein"/>
</dbReference>
<dbReference type="Pfam" id="PF13975">
    <property type="entry name" value="gag-asp_proteas"/>
    <property type="match status" value="1"/>
</dbReference>
<evidence type="ECO:0000256" key="3">
    <source>
        <dbReference type="ARBA" id="ARBA00022695"/>
    </source>
</evidence>
<keyword evidence="3" id="KW-0548">Nucleotidyltransferase</keyword>